<dbReference type="Gene3D" id="3.30.70.1520">
    <property type="entry name" value="Heterotetrameric sarcosine oxidase"/>
    <property type="match status" value="1"/>
</dbReference>
<accession>A0A1H9DIG7</accession>
<name>A0A1H9DIG7_9GAMM</name>
<organism evidence="2 3">
    <name type="scientific">Amphritea atlantica</name>
    <dbReference type="NCBI Taxonomy" id="355243"/>
    <lineage>
        <taxon>Bacteria</taxon>
        <taxon>Pseudomonadati</taxon>
        <taxon>Pseudomonadota</taxon>
        <taxon>Gammaproteobacteria</taxon>
        <taxon>Oceanospirillales</taxon>
        <taxon>Oceanospirillaceae</taxon>
        <taxon>Amphritea</taxon>
    </lineage>
</organism>
<dbReference type="Gene3D" id="3.30.1360.120">
    <property type="entry name" value="Probable tRNA modification gtpase trme, domain 1"/>
    <property type="match status" value="1"/>
</dbReference>
<dbReference type="InterPro" id="IPR027266">
    <property type="entry name" value="TrmE/GcvT-like"/>
</dbReference>
<evidence type="ECO:0000313" key="3">
    <source>
        <dbReference type="Proteomes" id="UP000198749"/>
    </source>
</evidence>
<reference evidence="3" key="1">
    <citation type="submission" date="2016-10" db="EMBL/GenBank/DDBJ databases">
        <authorList>
            <person name="Varghese N."/>
            <person name="Submissions S."/>
        </authorList>
    </citation>
    <scope>NUCLEOTIDE SEQUENCE [LARGE SCALE GENOMIC DNA]</scope>
    <source>
        <strain evidence="3">DSM 18887</strain>
    </source>
</reference>
<dbReference type="AlphaFoldDB" id="A0A1H9DIG7"/>
<dbReference type="STRING" id="355243.SAMN03080615_00573"/>
<proteinExistence type="predicted"/>
<dbReference type="EMBL" id="FOGB01000001">
    <property type="protein sequence ID" value="SEQ13296.1"/>
    <property type="molecule type" value="Genomic_DNA"/>
</dbReference>
<dbReference type="RefSeq" id="WP_091353636.1">
    <property type="nucleotide sequence ID" value="NZ_AP025284.1"/>
</dbReference>
<dbReference type="OrthoDB" id="9179874at2"/>
<keyword evidence="3" id="KW-1185">Reference proteome</keyword>
<protein>
    <submittedName>
        <fullName evidence="2">Sarcosine oxidase subunit gamma</fullName>
    </submittedName>
</protein>
<dbReference type="Proteomes" id="UP000198749">
    <property type="component" value="Unassembled WGS sequence"/>
</dbReference>
<feature type="domain" description="GCVT N-terminal" evidence="1">
    <location>
        <begin position="84"/>
        <end position="217"/>
    </location>
</feature>
<sequence>MTVIKPELFDSRSFIYRKHPQAEFAEVSGAAQVLSYADQSDPDTALIDLSVRPRFGLRGPKAGEALIAAGLMHPEQPNTLTVSDDGMMVLRLGRTEYWVLALPNAAAERDLDALQQQLSGSGIYPVYCHDSYTWLALAGEHLADIMAKVCAVDLREDSFAPGDLVMTSLARVGGIICHHPMAGKTVYSIFSDSASAAYLWDALLDAMAEFEGAPAGQNFLLSSQ</sequence>
<evidence type="ECO:0000313" key="2">
    <source>
        <dbReference type="EMBL" id="SEQ13296.1"/>
    </source>
</evidence>
<evidence type="ECO:0000259" key="1">
    <source>
        <dbReference type="Pfam" id="PF01571"/>
    </source>
</evidence>
<dbReference type="Pfam" id="PF01571">
    <property type="entry name" value="GCV_T"/>
    <property type="match status" value="1"/>
</dbReference>
<gene>
    <name evidence="2" type="ORF">SAMN03080615_00573</name>
</gene>
<dbReference type="InterPro" id="IPR006222">
    <property type="entry name" value="GCVT_N"/>
</dbReference>
<dbReference type="SUPFAM" id="SSF103025">
    <property type="entry name" value="Folate-binding domain"/>
    <property type="match status" value="1"/>
</dbReference>